<comment type="caution">
    <text evidence="1">The sequence shown here is derived from an EMBL/GenBank/DDBJ whole genome shotgun (WGS) entry which is preliminary data.</text>
</comment>
<proteinExistence type="predicted"/>
<dbReference type="EMBL" id="JARJCW010000041">
    <property type="protein sequence ID" value="KAJ7206064.1"/>
    <property type="molecule type" value="Genomic_DNA"/>
</dbReference>
<sequence length="161" mass="17049">MTISLDPTSAGDFVLISSTLMPLVLIIQPNASSHLEDQHNIKTYDTLLSVGQEIKKIAGFFLALVVSCAWIAVQWTKSFTKSGTLGIGMSAIMLGMETGTTATSRGDLDSPLRVIHAISACHLVVHVREVANQNNEGITSGRITSASGLEFASPSDTDEGC</sequence>
<name>A0AAD6Y8X1_9AGAR</name>
<evidence type="ECO:0000313" key="1">
    <source>
        <dbReference type="EMBL" id="KAJ7206064.1"/>
    </source>
</evidence>
<dbReference type="Proteomes" id="UP001219525">
    <property type="component" value="Unassembled WGS sequence"/>
</dbReference>
<protein>
    <submittedName>
        <fullName evidence="1">Uncharacterized protein</fullName>
    </submittedName>
</protein>
<keyword evidence="2" id="KW-1185">Reference proteome</keyword>
<organism evidence="1 2">
    <name type="scientific">Mycena pura</name>
    <dbReference type="NCBI Taxonomy" id="153505"/>
    <lineage>
        <taxon>Eukaryota</taxon>
        <taxon>Fungi</taxon>
        <taxon>Dikarya</taxon>
        <taxon>Basidiomycota</taxon>
        <taxon>Agaricomycotina</taxon>
        <taxon>Agaricomycetes</taxon>
        <taxon>Agaricomycetidae</taxon>
        <taxon>Agaricales</taxon>
        <taxon>Marasmiineae</taxon>
        <taxon>Mycenaceae</taxon>
        <taxon>Mycena</taxon>
    </lineage>
</organism>
<accession>A0AAD6Y8X1</accession>
<gene>
    <name evidence="1" type="ORF">GGX14DRAFT_397330</name>
</gene>
<evidence type="ECO:0000313" key="2">
    <source>
        <dbReference type="Proteomes" id="UP001219525"/>
    </source>
</evidence>
<dbReference type="AlphaFoldDB" id="A0AAD6Y8X1"/>
<reference evidence="1" key="1">
    <citation type="submission" date="2023-03" db="EMBL/GenBank/DDBJ databases">
        <title>Massive genome expansion in bonnet fungi (Mycena s.s.) driven by repeated elements and novel gene families across ecological guilds.</title>
        <authorList>
            <consortium name="Lawrence Berkeley National Laboratory"/>
            <person name="Harder C.B."/>
            <person name="Miyauchi S."/>
            <person name="Viragh M."/>
            <person name="Kuo A."/>
            <person name="Thoen E."/>
            <person name="Andreopoulos B."/>
            <person name="Lu D."/>
            <person name="Skrede I."/>
            <person name="Drula E."/>
            <person name="Henrissat B."/>
            <person name="Morin E."/>
            <person name="Kohler A."/>
            <person name="Barry K."/>
            <person name="LaButti K."/>
            <person name="Morin E."/>
            <person name="Salamov A."/>
            <person name="Lipzen A."/>
            <person name="Mereny Z."/>
            <person name="Hegedus B."/>
            <person name="Baldrian P."/>
            <person name="Stursova M."/>
            <person name="Weitz H."/>
            <person name="Taylor A."/>
            <person name="Grigoriev I.V."/>
            <person name="Nagy L.G."/>
            <person name="Martin F."/>
            <person name="Kauserud H."/>
        </authorList>
    </citation>
    <scope>NUCLEOTIDE SEQUENCE</scope>
    <source>
        <strain evidence="1">9144</strain>
    </source>
</reference>